<dbReference type="AlphaFoldDB" id="A0A1Y6D1F6"/>
<proteinExistence type="predicted"/>
<evidence type="ECO:0000313" key="2">
    <source>
        <dbReference type="EMBL" id="SMF96250.1"/>
    </source>
</evidence>
<feature type="compositionally biased region" description="Basic and acidic residues" evidence="1">
    <location>
        <begin position="15"/>
        <end position="25"/>
    </location>
</feature>
<dbReference type="RefSeq" id="WP_085215152.1">
    <property type="nucleotide sequence ID" value="NZ_FXAM01000001.1"/>
</dbReference>
<dbReference type="Proteomes" id="UP000192923">
    <property type="component" value="Unassembled WGS sequence"/>
</dbReference>
<dbReference type="EMBL" id="FXAM01000001">
    <property type="protein sequence ID" value="SMF96250.1"/>
    <property type="molecule type" value="Genomic_DNA"/>
</dbReference>
<name>A0A1Y6D1F6_9GAMM</name>
<feature type="region of interest" description="Disordered" evidence="1">
    <location>
        <begin position="1"/>
        <end position="51"/>
    </location>
</feature>
<reference evidence="2 3" key="1">
    <citation type="submission" date="2016-12" db="EMBL/GenBank/DDBJ databases">
        <authorList>
            <person name="Song W.-J."/>
            <person name="Kurnit D.M."/>
        </authorList>
    </citation>
    <scope>NUCLEOTIDE SEQUENCE [LARGE SCALE GENOMIC DNA]</scope>
    <source>
        <strain evidence="2 3">175</strain>
    </source>
</reference>
<gene>
    <name evidence="2" type="ORF">SAMN02949497_3642</name>
</gene>
<sequence>MGLTPQRCPAADPTKPGDDLHRIDETGQSSPPPRRTVRRPGRAERVVGGSTAMIDLAARETHMPSTASSWG</sequence>
<keyword evidence="3" id="KW-1185">Reference proteome</keyword>
<accession>A0A1Y6D1F6</accession>
<evidence type="ECO:0000256" key="1">
    <source>
        <dbReference type="SAM" id="MobiDB-lite"/>
    </source>
</evidence>
<protein>
    <submittedName>
        <fullName evidence="2">Uncharacterized protein</fullName>
    </submittedName>
</protein>
<organism evidence="2 3">
    <name type="scientific">Methylomagnum ishizawai</name>
    <dbReference type="NCBI Taxonomy" id="1760988"/>
    <lineage>
        <taxon>Bacteria</taxon>
        <taxon>Pseudomonadati</taxon>
        <taxon>Pseudomonadota</taxon>
        <taxon>Gammaproteobacteria</taxon>
        <taxon>Methylococcales</taxon>
        <taxon>Methylococcaceae</taxon>
        <taxon>Methylomagnum</taxon>
    </lineage>
</organism>
<evidence type="ECO:0000313" key="3">
    <source>
        <dbReference type="Proteomes" id="UP000192923"/>
    </source>
</evidence>